<dbReference type="Pfam" id="PF01554">
    <property type="entry name" value="MatE"/>
    <property type="match status" value="2"/>
</dbReference>
<evidence type="ECO:0000256" key="10">
    <source>
        <dbReference type="SAM" id="Phobius"/>
    </source>
</evidence>
<feature type="transmembrane region" description="Helical" evidence="10">
    <location>
        <begin position="92"/>
        <end position="114"/>
    </location>
</feature>
<accession>A0ABP8FQG9</accession>
<dbReference type="InterPro" id="IPR002528">
    <property type="entry name" value="MATE_fam"/>
</dbReference>
<keyword evidence="3" id="KW-0050">Antiport</keyword>
<keyword evidence="4" id="KW-1003">Cell membrane</keyword>
<protein>
    <recommendedName>
        <fullName evidence="9">Multidrug-efflux transporter</fullName>
    </recommendedName>
</protein>
<evidence type="ECO:0000256" key="5">
    <source>
        <dbReference type="ARBA" id="ARBA00022692"/>
    </source>
</evidence>
<name>A0ABP8FQG9_9SPHI</name>
<dbReference type="CDD" id="cd13131">
    <property type="entry name" value="MATE_NorM_like"/>
    <property type="match status" value="1"/>
</dbReference>
<dbReference type="Proteomes" id="UP001500582">
    <property type="component" value="Unassembled WGS sequence"/>
</dbReference>
<keyword evidence="12" id="KW-1185">Reference proteome</keyword>
<keyword evidence="7" id="KW-0406">Ion transport</keyword>
<feature type="transmembrane region" description="Helical" evidence="10">
    <location>
        <begin position="357"/>
        <end position="382"/>
    </location>
</feature>
<keyword evidence="5 10" id="KW-0812">Transmembrane</keyword>
<dbReference type="PANTHER" id="PTHR43298:SF2">
    <property type="entry name" value="FMN_FAD EXPORTER YEEO-RELATED"/>
    <property type="match status" value="1"/>
</dbReference>
<comment type="caution">
    <text evidence="11">The sequence shown here is derived from an EMBL/GenBank/DDBJ whole genome shotgun (WGS) entry which is preliminary data.</text>
</comment>
<dbReference type="NCBIfam" id="TIGR00797">
    <property type="entry name" value="matE"/>
    <property type="match status" value="1"/>
</dbReference>
<keyword evidence="2" id="KW-0813">Transport</keyword>
<evidence type="ECO:0000256" key="8">
    <source>
        <dbReference type="ARBA" id="ARBA00023136"/>
    </source>
</evidence>
<feature type="transmembrane region" description="Helical" evidence="10">
    <location>
        <begin position="134"/>
        <end position="152"/>
    </location>
</feature>
<dbReference type="PANTHER" id="PTHR43298">
    <property type="entry name" value="MULTIDRUG RESISTANCE PROTEIN NORM-RELATED"/>
    <property type="match status" value="1"/>
</dbReference>
<dbReference type="InterPro" id="IPR048279">
    <property type="entry name" value="MdtK-like"/>
</dbReference>
<keyword evidence="6 10" id="KW-1133">Transmembrane helix</keyword>
<feature type="transmembrane region" description="Helical" evidence="10">
    <location>
        <begin position="394"/>
        <end position="415"/>
    </location>
</feature>
<reference evidence="12" key="1">
    <citation type="journal article" date="2019" name="Int. J. Syst. Evol. Microbiol.">
        <title>The Global Catalogue of Microorganisms (GCM) 10K type strain sequencing project: providing services to taxonomists for standard genome sequencing and annotation.</title>
        <authorList>
            <consortium name="The Broad Institute Genomics Platform"/>
            <consortium name="The Broad Institute Genome Sequencing Center for Infectious Disease"/>
            <person name="Wu L."/>
            <person name="Ma J."/>
        </authorList>
    </citation>
    <scope>NUCLEOTIDE SEQUENCE [LARGE SCALE GENOMIC DNA]</scope>
    <source>
        <strain evidence="12">JCM 17705</strain>
    </source>
</reference>
<feature type="transmembrane region" description="Helical" evidence="10">
    <location>
        <begin position="246"/>
        <end position="269"/>
    </location>
</feature>
<evidence type="ECO:0000256" key="2">
    <source>
        <dbReference type="ARBA" id="ARBA00022448"/>
    </source>
</evidence>
<dbReference type="InterPro" id="IPR050222">
    <property type="entry name" value="MATE_MdtK"/>
</dbReference>
<organism evidence="11 12">
    <name type="scientific">Mucilaginibacter gynuensis</name>
    <dbReference type="NCBI Taxonomy" id="1302236"/>
    <lineage>
        <taxon>Bacteria</taxon>
        <taxon>Pseudomonadati</taxon>
        <taxon>Bacteroidota</taxon>
        <taxon>Sphingobacteriia</taxon>
        <taxon>Sphingobacteriales</taxon>
        <taxon>Sphingobacteriaceae</taxon>
        <taxon>Mucilaginibacter</taxon>
    </lineage>
</organism>
<feature type="transmembrane region" description="Helical" evidence="10">
    <location>
        <begin position="43"/>
        <end position="71"/>
    </location>
</feature>
<evidence type="ECO:0000256" key="1">
    <source>
        <dbReference type="ARBA" id="ARBA00004651"/>
    </source>
</evidence>
<feature type="transmembrane region" description="Helical" evidence="10">
    <location>
        <begin position="281"/>
        <end position="302"/>
    </location>
</feature>
<dbReference type="RefSeq" id="WP_345209210.1">
    <property type="nucleotide sequence ID" value="NZ_BAABFT010000001.1"/>
</dbReference>
<evidence type="ECO:0000256" key="9">
    <source>
        <dbReference type="ARBA" id="ARBA00031636"/>
    </source>
</evidence>
<evidence type="ECO:0000256" key="7">
    <source>
        <dbReference type="ARBA" id="ARBA00023065"/>
    </source>
</evidence>
<evidence type="ECO:0000256" key="6">
    <source>
        <dbReference type="ARBA" id="ARBA00022989"/>
    </source>
</evidence>
<sequence length="449" mass="48922">MKRIYLKYKPHYRDTLTLATPVIISQVGHIAVQVSDSIMVGHFAGTVSLAAVSLVGSLFILPMLIGLGISYGLTPLISQENGRGNYEECGRLLSNSFFLNILTSIILFLAMYFGSVYVLDHLNQSPEVVKQAKPFFILMGFSIIPLLVFNTFKQFAEGLGFTKQAMMISIWGNVINICLGIIFIKGYFGIPPMGIKGVGYSTLIDRCLMAVAMSIYVFRSKNFKKYLVSFAFAQIDKIRRIKILKIGIPVALQGTFELSAFSGANIMIGTISATHQAAHQVAINMAAITFMIASGLSSASAIKSGNNFGAKDHTNLRYSALSSYHIVIAFMTCTALVFIVAHNWLPWIITSDAQVVAIAGQLLIIAAVFQIFDGVQVVGLGVLRGMGDVNVPTIITFISYWLIGLPIGYYMGIILDLGAQGVWYGLVCGLAAAAIMLYIRFNKISNKLL</sequence>
<feature type="transmembrane region" description="Helical" evidence="10">
    <location>
        <begin position="421"/>
        <end position="439"/>
    </location>
</feature>
<comment type="subcellular location">
    <subcellularLocation>
        <location evidence="1">Cell membrane</location>
        <topology evidence="1">Multi-pass membrane protein</topology>
    </subcellularLocation>
</comment>
<proteinExistence type="predicted"/>
<keyword evidence="8 10" id="KW-0472">Membrane</keyword>
<feature type="transmembrane region" description="Helical" evidence="10">
    <location>
        <begin position="200"/>
        <end position="218"/>
    </location>
</feature>
<feature type="transmembrane region" description="Helical" evidence="10">
    <location>
        <begin position="164"/>
        <end position="188"/>
    </location>
</feature>
<evidence type="ECO:0000313" key="11">
    <source>
        <dbReference type="EMBL" id="GAA4308908.1"/>
    </source>
</evidence>
<dbReference type="PIRSF" id="PIRSF006603">
    <property type="entry name" value="DinF"/>
    <property type="match status" value="1"/>
</dbReference>
<evidence type="ECO:0000313" key="12">
    <source>
        <dbReference type="Proteomes" id="UP001500582"/>
    </source>
</evidence>
<evidence type="ECO:0000256" key="3">
    <source>
        <dbReference type="ARBA" id="ARBA00022449"/>
    </source>
</evidence>
<evidence type="ECO:0000256" key="4">
    <source>
        <dbReference type="ARBA" id="ARBA00022475"/>
    </source>
</evidence>
<feature type="transmembrane region" description="Helical" evidence="10">
    <location>
        <begin position="12"/>
        <end position="31"/>
    </location>
</feature>
<feature type="transmembrane region" description="Helical" evidence="10">
    <location>
        <begin position="323"/>
        <end position="345"/>
    </location>
</feature>
<gene>
    <name evidence="11" type="ORF">GCM10023149_03020</name>
</gene>
<dbReference type="EMBL" id="BAABFT010000001">
    <property type="protein sequence ID" value="GAA4308908.1"/>
    <property type="molecule type" value="Genomic_DNA"/>
</dbReference>